<evidence type="ECO:0000259" key="6">
    <source>
        <dbReference type="PROSITE" id="PS51012"/>
    </source>
</evidence>
<evidence type="ECO:0000313" key="7">
    <source>
        <dbReference type="EMBL" id="CCV63743.1"/>
    </source>
</evidence>
<comment type="similarity">
    <text evidence="5">Belongs to the ABC-2 integral membrane protein family.</text>
</comment>
<dbReference type="AlphaFoldDB" id="U4KJW0"/>
<dbReference type="GO" id="GO:0140359">
    <property type="term" value="F:ABC-type transporter activity"/>
    <property type="evidence" value="ECO:0007669"/>
    <property type="project" value="InterPro"/>
</dbReference>
<organism evidence="7 8">
    <name type="scientific">Alteracholeplasma palmae (strain ATCC 49389 / J233)</name>
    <name type="common">Acholeplasma palmae</name>
    <dbReference type="NCBI Taxonomy" id="1318466"/>
    <lineage>
        <taxon>Bacteria</taxon>
        <taxon>Bacillati</taxon>
        <taxon>Mycoplasmatota</taxon>
        <taxon>Mollicutes</taxon>
        <taxon>Acholeplasmatales</taxon>
        <taxon>Acholeplasmataceae</taxon>
        <taxon>Acholeplasma</taxon>
    </lineage>
</organism>
<comment type="subcellular location">
    <subcellularLocation>
        <location evidence="5">Cell membrane</location>
        <topology evidence="5">Multi-pass membrane protein</topology>
    </subcellularLocation>
    <subcellularLocation>
        <location evidence="1">Membrane</location>
        <topology evidence="1">Multi-pass membrane protein</topology>
    </subcellularLocation>
</comment>
<dbReference type="Proteomes" id="UP000032740">
    <property type="component" value="Chromosome"/>
</dbReference>
<feature type="transmembrane region" description="Helical" evidence="5">
    <location>
        <begin position="108"/>
        <end position="136"/>
    </location>
</feature>
<dbReference type="PANTHER" id="PTHR43229">
    <property type="entry name" value="NODULATION PROTEIN J"/>
    <property type="match status" value="1"/>
</dbReference>
<dbReference type="OrthoDB" id="384447at2"/>
<feature type="transmembrane region" description="Helical" evidence="5">
    <location>
        <begin position="179"/>
        <end position="203"/>
    </location>
</feature>
<dbReference type="KEGG" id="apal:BN85401660"/>
<dbReference type="PROSITE" id="PS51012">
    <property type="entry name" value="ABC_TM2"/>
    <property type="match status" value="1"/>
</dbReference>
<dbReference type="GO" id="GO:0005886">
    <property type="term" value="C:plasma membrane"/>
    <property type="evidence" value="ECO:0007669"/>
    <property type="project" value="UniProtKB-SubCell"/>
</dbReference>
<feature type="transmembrane region" description="Helical" evidence="5">
    <location>
        <begin position="21"/>
        <end position="40"/>
    </location>
</feature>
<dbReference type="InterPro" id="IPR013525">
    <property type="entry name" value="ABC2_TM"/>
</dbReference>
<evidence type="ECO:0000256" key="5">
    <source>
        <dbReference type="RuleBase" id="RU361157"/>
    </source>
</evidence>
<keyword evidence="5" id="KW-0813">Transport</keyword>
<feature type="domain" description="ABC transmembrane type-2" evidence="6">
    <location>
        <begin position="20"/>
        <end position="288"/>
    </location>
</feature>
<dbReference type="STRING" id="1318466.BN85401660"/>
<evidence type="ECO:0000256" key="1">
    <source>
        <dbReference type="ARBA" id="ARBA00004141"/>
    </source>
</evidence>
<evidence type="ECO:0000256" key="3">
    <source>
        <dbReference type="ARBA" id="ARBA00022989"/>
    </source>
</evidence>
<dbReference type="PANTHER" id="PTHR43229:SF2">
    <property type="entry name" value="NODULATION PROTEIN J"/>
    <property type="match status" value="1"/>
</dbReference>
<dbReference type="HOGENOM" id="CLU_079551_1_0_14"/>
<protein>
    <recommendedName>
        <fullName evidence="5">Transport permease protein</fullName>
    </recommendedName>
</protein>
<evidence type="ECO:0000256" key="4">
    <source>
        <dbReference type="ARBA" id="ARBA00023136"/>
    </source>
</evidence>
<feature type="transmembrane region" description="Helical" evidence="5">
    <location>
        <begin position="60"/>
        <end position="87"/>
    </location>
</feature>
<evidence type="ECO:0000313" key="8">
    <source>
        <dbReference type="Proteomes" id="UP000032740"/>
    </source>
</evidence>
<keyword evidence="8" id="KW-1185">Reference proteome</keyword>
<evidence type="ECO:0000256" key="2">
    <source>
        <dbReference type="ARBA" id="ARBA00022692"/>
    </source>
</evidence>
<dbReference type="InterPro" id="IPR047817">
    <property type="entry name" value="ABC2_TM_bact-type"/>
</dbReference>
<dbReference type="EMBL" id="FO681347">
    <property type="protein sequence ID" value="CCV63743.1"/>
    <property type="molecule type" value="Genomic_DNA"/>
</dbReference>
<feature type="transmembrane region" description="Helical" evidence="5">
    <location>
        <begin position="256"/>
        <end position="285"/>
    </location>
</feature>
<accession>U4KJW0</accession>
<dbReference type="RefSeq" id="WP_026654844.1">
    <property type="nucleotide sequence ID" value="NC_022538.1"/>
</dbReference>
<keyword evidence="2 5" id="KW-0812">Transmembrane</keyword>
<keyword evidence="4 5" id="KW-0472">Membrane</keyword>
<dbReference type="Pfam" id="PF01061">
    <property type="entry name" value="ABC2_membrane"/>
    <property type="match status" value="1"/>
</dbReference>
<keyword evidence="5" id="KW-1003">Cell membrane</keyword>
<reference evidence="7 8" key="1">
    <citation type="journal article" date="2013" name="J. Mol. Microbiol. Biotechnol.">
        <title>Analysis of the Complete Genomes of Acholeplasma brassicae , A. palmae and A. laidlawii and Their Comparison to the Obligate Parasites from ' Candidatus Phytoplasma'.</title>
        <authorList>
            <person name="Kube M."/>
            <person name="Siewert C."/>
            <person name="Migdoll A.M."/>
            <person name="Duduk B."/>
            <person name="Holz S."/>
            <person name="Rabus R."/>
            <person name="Seemuller E."/>
            <person name="Mitrovic J."/>
            <person name="Muller I."/>
            <person name="Buttner C."/>
            <person name="Reinhardt R."/>
        </authorList>
    </citation>
    <scope>NUCLEOTIDE SEQUENCE [LARGE SCALE GENOMIC DNA]</scope>
    <source>
        <strain evidence="7 8">J233</strain>
    </source>
</reference>
<sequence length="292" mass="32839">MYNIFELTKRNIKIYLRDKTAVFFSFLSVIIMLLLYFLFLNNMYTQGFDAFDITDKQKTFLATSQMMAGILVINTLTLSLGIMGNMVSDLEHHKIDSFLVTPVKRYKIFLSYYLSAVIVTFVLTLIMWILTILYLLVSTGYIYDFSTILEITLLLLVYTFISSSIMVLLVSFIKSANAFGAVSGVLGTFVGFVSGIYMPLAILPKAVSYISSLIPFTHMTTLLKQKMLEKPFSLIIDKMNPEAVSEMKNAYGVNDIGIFGLNISSSVLIICSIGLSVILFGLTIYRLSKKDK</sequence>
<name>U4KJW0_ALTPJ</name>
<dbReference type="InterPro" id="IPR051784">
    <property type="entry name" value="Nod_factor_ABC_transporter"/>
</dbReference>
<gene>
    <name evidence="7" type="ORF">BN85401660</name>
</gene>
<proteinExistence type="inferred from homology"/>
<keyword evidence="3 5" id="KW-1133">Transmembrane helix</keyword>
<feature type="transmembrane region" description="Helical" evidence="5">
    <location>
        <begin position="148"/>
        <end position="172"/>
    </location>
</feature>